<dbReference type="CDD" id="cd13291">
    <property type="entry name" value="PH_ORP10_ORP11"/>
    <property type="match status" value="1"/>
</dbReference>
<feature type="compositionally biased region" description="Basic and acidic residues" evidence="6">
    <location>
        <begin position="876"/>
        <end position="892"/>
    </location>
</feature>
<dbReference type="Proteomes" id="UP000515154">
    <property type="component" value="Linkage group LG16"/>
</dbReference>
<dbReference type="InterPro" id="IPR018494">
    <property type="entry name" value="Oxysterol-bd_CS"/>
</dbReference>
<dbReference type="PANTHER" id="PTHR10972">
    <property type="entry name" value="OXYSTEROL-BINDING PROTEIN-RELATED"/>
    <property type="match status" value="1"/>
</dbReference>
<dbReference type="SMART" id="SM00233">
    <property type="entry name" value="PH"/>
    <property type="match status" value="1"/>
</dbReference>
<evidence type="ECO:0000313" key="9">
    <source>
        <dbReference type="RefSeq" id="XP_036365789.1"/>
    </source>
</evidence>
<dbReference type="Gene3D" id="2.30.29.30">
    <property type="entry name" value="Pleckstrin-homology domain (PH domain)/Phosphotyrosine-binding domain (PTB)"/>
    <property type="match status" value="1"/>
</dbReference>
<feature type="compositionally biased region" description="Basic and acidic residues" evidence="6">
    <location>
        <begin position="797"/>
        <end position="813"/>
    </location>
</feature>
<dbReference type="PANTHER" id="PTHR10972:SF141">
    <property type="entry name" value="OXYSTEROL-BINDING PROTEIN"/>
    <property type="match status" value="1"/>
</dbReference>
<feature type="compositionally biased region" description="Low complexity" evidence="6">
    <location>
        <begin position="176"/>
        <end position="186"/>
    </location>
</feature>
<keyword evidence="8" id="KW-1185">Reference proteome</keyword>
<dbReference type="SUPFAM" id="SSF50729">
    <property type="entry name" value="PH domain-like"/>
    <property type="match status" value="1"/>
</dbReference>
<evidence type="ECO:0000256" key="2">
    <source>
        <dbReference type="ARBA" id="ARBA00023055"/>
    </source>
</evidence>
<comment type="similarity">
    <text evidence="4">Belongs to the OSBP family.</text>
</comment>
<accession>A0A7E6FDG5</accession>
<name>A0A7E6FDG5_9MOLL</name>
<dbReference type="FunFam" id="2.40.160.120:FF:000002">
    <property type="entry name" value="Oxysterol-binding protein"/>
    <property type="match status" value="1"/>
</dbReference>
<dbReference type="GO" id="GO:0006869">
    <property type="term" value="P:lipid transport"/>
    <property type="evidence" value="ECO:0007669"/>
    <property type="project" value="UniProtKB-KW"/>
</dbReference>
<keyword evidence="3" id="KW-0446">Lipid-binding</keyword>
<feature type="region of interest" description="Disordered" evidence="6">
    <location>
        <begin position="157"/>
        <end position="201"/>
    </location>
</feature>
<feature type="region of interest" description="Disordered" evidence="6">
    <location>
        <begin position="797"/>
        <end position="892"/>
    </location>
</feature>
<dbReference type="InterPro" id="IPR011993">
    <property type="entry name" value="PH-like_dom_sf"/>
</dbReference>
<reference evidence="9" key="1">
    <citation type="submission" date="2025-08" db="UniProtKB">
        <authorList>
            <consortium name="RefSeq"/>
        </authorList>
    </citation>
    <scope>IDENTIFICATION</scope>
</reference>
<evidence type="ECO:0000259" key="7">
    <source>
        <dbReference type="PROSITE" id="PS50003"/>
    </source>
</evidence>
<gene>
    <name evidence="9" type="primary">LOC115220397</name>
</gene>
<evidence type="ECO:0000313" key="8">
    <source>
        <dbReference type="Proteomes" id="UP000515154"/>
    </source>
</evidence>
<evidence type="ECO:0000256" key="1">
    <source>
        <dbReference type="ARBA" id="ARBA00022448"/>
    </source>
</evidence>
<sequence length="892" mass="101396">MEKTDQKSPKVTECNKDMNSAEAKGTNQNASLHNSSYKPRENISEFETVEERNRRQPMEGQLNKYTNVMKGWQFRWFSLDPESGYLEYFEKEEHKKQRPRGALHLAGAVISPSDEDSQTFIVHAANGELYRLKAIDARERQHWVDKLRATAEYHTANLAQNPPPVQTRHTDGGVLSASNSDCSASSRKPPSDLNANNRRLANSTESLPTIVTMRSQYKVPVTQSPSVDPFKDVKEYLFQAAEYSSNLGEKITELPHSGQYINGIDKDLLLLKATSSATVHCLQDCLNILQMRQILIHGNHVPRFFLLNTFNKNALSGPFTLHDHHQHSQSLPPSMSLAKQSVQHQRQAHTDPESSAITSHQQPKQGPHQTSLYIAPHSETLPSDQPSPCESYTSTTSLSYSTPTAVMMDKKCDGFIDHMQDVEDEEEYKDTELGAVEEHKSIILHLLSQLKLGMDLTKVVLPTFILEKRSLLEMFADCMAHPLLFLKIPDLADPEQRMLAVVEWYLTSFHAGRQGSVAKKPYNPIRGETFHCSWKFPKSSEGHTDNGLNTEQNHYLLTYCAEQVSHHPPISAFYFECPDKQISMNASIWTKSKFMGMSIGVMMVGKVSLNLLEFDEEYVFGLPSVYARSILTVPWVELGDKIYINCRKTGYSAAVTFHTKPFYGGKLHRIAAEVKNNMGTIICKGQGEWNNYFEFTYENGETKTIDVSSLEIMRKCVRPISMQGEFESRRLWQHVTNALKLGDVNIATEHKKFLEDRQREGERLRKETNTEFATKHFHLDGEDWVYNKILRSRHKEPCDIKDNNNSEDGKRCSAESPLKSNKVSQNEPKMSQSNNCYDVSGAAPKNEKNTFPKDKSQKKDSQSSKTKISPKTNRTNKNEKTRKNEKCLKDVS</sequence>
<evidence type="ECO:0000256" key="5">
    <source>
        <dbReference type="RuleBase" id="RU003845"/>
    </source>
</evidence>
<dbReference type="SUPFAM" id="SSF144000">
    <property type="entry name" value="Oxysterol-binding protein-like"/>
    <property type="match status" value="1"/>
</dbReference>
<keyword evidence="2 5" id="KW-0445">Lipid transport</keyword>
<dbReference type="PROSITE" id="PS50003">
    <property type="entry name" value="PH_DOMAIN"/>
    <property type="match status" value="1"/>
</dbReference>
<dbReference type="Gene3D" id="2.40.160.120">
    <property type="match status" value="1"/>
</dbReference>
<dbReference type="FunFam" id="1.10.287.2720:FF:000001">
    <property type="entry name" value="Oxysterol-binding OBPalpha"/>
    <property type="match status" value="1"/>
</dbReference>
<dbReference type="InterPro" id="IPR001849">
    <property type="entry name" value="PH_domain"/>
</dbReference>
<evidence type="ECO:0000256" key="6">
    <source>
        <dbReference type="SAM" id="MobiDB-lite"/>
    </source>
</evidence>
<feature type="compositionally biased region" description="Polar residues" evidence="6">
    <location>
        <begin position="328"/>
        <end position="345"/>
    </location>
</feature>
<feature type="compositionally biased region" description="Polar residues" evidence="6">
    <location>
        <begin position="818"/>
        <end position="837"/>
    </location>
</feature>
<dbReference type="GO" id="GO:0005829">
    <property type="term" value="C:cytosol"/>
    <property type="evidence" value="ECO:0007669"/>
    <property type="project" value="TreeGrafter"/>
</dbReference>
<dbReference type="InterPro" id="IPR037239">
    <property type="entry name" value="OSBP_sf"/>
</dbReference>
<dbReference type="Gene3D" id="1.10.287.2720">
    <property type="match status" value="1"/>
</dbReference>
<proteinExistence type="inferred from homology"/>
<dbReference type="Gene3D" id="6.10.140.1150">
    <property type="match status" value="1"/>
</dbReference>
<dbReference type="RefSeq" id="XP_036365789.1">
    <property type="nucleotide sequence ID" value="XM_036509896.1"/>
</dbReference>
<feature type="compositionally biased region" description="Polar residues" evidence="6">
    <location>
        <begin position="353"/>
        <end position="372"/>
    </location>
</feature>
<organism evidence="8 9">
    <name type="scientific">Octopus sinensis</name>
    <name type="common">East Asian common octopus</name>
    <dbReference type="NCBI Taxonomy" id="2607531"/>
    <lineage>
        <taxon>Eukaryota</taxon>
        <taxon>Metazoa</taxon>
        <taxon>Spiralia</taxon>
        <taxon>Lophotrochozoa</taxon>
        <taxon>Mollusca</taxon>
        <taxon>Cephalopoda</taxon>
        <taxon>Coleoidea</taxon>
        <taxon>Octopodiformes</taxon>
        <taxon>Octopoda</taxon>
        <taxon>Incirrata</taxon>
        <taxon>Octopodidae</taxon>
        <taxon>Octopus</taxon>
    </lineage>
</organism>
<dbReference type="AlphaFoldDB" id="A0A7E6FDG5"/>
<feature type="compositionally biased region" description="Basic and acidic residues" evidence="6">
    <location>
        <begin position="1"/>
        <end position="16"/>
    </location>
</feature>
<feature type="compositionally biased region" description="Polar residues" evidence="6">
    <location>
        <begin position="25"/>
        <end position="37"/>
    </location>
</feature>
<dbReference type="Pfam" id="PF01237">
    <property type="entry name" value="Oxysterol_BP"/>
    <property type="match status" value="1"/>
</dbReference>
<feature type="region of interest" description="Disordered" evidence="6">
    <location>
        <begin position="321"/>
        <end position="397"/>
    </location>
</feature>
<dbReference type="InterPro" id="IPR000648">
    <property type="entry name" value="Oxysterol-bd"/>
</dbReference>
<keyword evidence="1 5" id="KW-0813">Transport</keyword>
<feature type="compositionally biased region" description="Basic and acidic residues" evidence="6">
    <location>
        <begin position="845"/>
        <end position="862"/>
    </location>
</feature>
<feature type="region of interest" description="Disordered" evidence="6">
    <location>
        <begin position="1"/>
        <end position="38"/>
    </location>
</feature>
<feature type="domain" description="PH" evidence="7">
    <location>
        <begin position="55"/>
        <end position="152"/>
    </location>
</feature>
<dbReference type="PROSITE" id="PS01013">
    <property type="entry name" value="OSBP"/>
    <property type="match status" value="1"/>
</dbReference>
<evidence type="ECO:0000256" key="4">
    <source>
        <dbReference type="RuleBase" id="RU003844"/>
    </source>
</evidence>
<dbReference type="Pfam" id="PF00169">
    <property type="entry name" value="PH"/>
    <property type="match status" value="1"/>
</dbReference>
<dbReference type="GO" id="GO:0016020">
    <property type="term" value="C:membrane"/>
    <property type="evidence" value="ECO:0007669"/>
    <property type="project" value="TreeGrafter"/>
</dbReference>
<evidence type="ECO:0000256" key="3">
    <source>
        <dbReference type="ARBA" id="ARBA00023121"/>
    </source>
</evidence>
<dbReference type="GO" id="GO:0032934">
    <property type="term" value="F:sterol binding"/>
    <property type="evidence" value="ECO:0007669"/>
    <property type="project" value="TreeGrafter"/>
</dbReference>
<feature type="compositionally biased region" description="Polar residues" evidence="6">
    <location>
        <begin position="380"/>
        <end position="390"/>
    </location>
</feature>
<protein>
    <recommendedName>
        <fullName evidence="5">Oxysterol-binding protein</fullName>
    </recommendedName>
</protein>